<dbReference type="InterPro" id="IPR027417">
    <property type="entry name" value="P-loop_NTPase"/>
</dbReference>
<dbReference type="STRING" id="742823.HMPREF9465_00146"/>
<evidence type="ECO:0000256" key="3">
    <source>
        <dbReference type="ARBA" id="ARBA00022840"/>
    </source>
</evidence>
<dbReference type="HOGENOM" id="CLU_012117_2_0_4"/>
<dbReference type="InterPro" id="IPR014013">
    <property type="entry name" value="Helic_SF1/SF2_ATP-bd_DinG/Rad3"/>
</dbReference>
<dbReference type="GO" id="GO:0016818">
    <property type="term" value="F:hydrolase activity, acting on acid anhydrides, in phosphorus-containing anhydrides"/>
    <property type="evidence" value="ECO:0007669"/>
    <property type="project" value="InterPro"/>
</dbReference>
<evidence type="ECO:0000313" key="8">
    <source>
        <dbReference type="Proteomes" id="UP000005835"/>
    </source>
</evidence>
<dbReference type="SUPFAM" id="SSF52540">
    <property type="entry name" value="P-loop containing nucleoside triphosphate hydrolases"/>
    <property type="match status" value="2"/>
</dbReference>
<dbReference type="GO" id="GO:0003678">
    <property type="term" value="F:DNA helicase activity"/>
    <property type="evidence" value="ECO:0007669"/>
    <property type="project" value="TreeGrafter"/>
</dbReference>
<dbReference type="InterPro" id="IPR045028">
    <property type="entry name" value="DinG/Rad3-like"/>
</dbReference>
<dbReference type="GO" id="GO:0003676">
    <property type="term" value="F:nucleic acid binding"/>
    <property type="evidence" value="ECO:0007669"/>
    <property type="project" value="InterPro"/>
</dbReference>
<dbReference type="eggNOG" id="COG1199">
    <property type="taxonomic scope" value="Bacteria"/>
</dbReference>
<dbReference type="PROSITE" id="PS51193">
    <property type="entry name" value="HELICASE_ATP_BIND_2"/>
    <property type="match status" value="1"/>
</dbReference>
<feature type="domain" description="Helicase ATP-binding" evidence="6">
    <location>
        <begin position="30"/>
        <end position="309"/>
    </location>
</feature>
<accession>K1JPH7</accession>
<dbReference type="Gene3D" id="3.40.50.300">
    <property type="entry name" value="P-loop containing nucleotide triphosphate hydrolases"/>
    <property type="match status" value="2"/>
</dbReference>
<sequence length="711" mass="78430">MVAAEINPRLWDASTPLVERVALAFDEKGPLTKAVKGFCVREGQREFAVEAARAVEEKTILVAEAGTGTGKTFAYLTPALLAGATCVISTAGKSLQDQLCAKDLPALRDALGVPVKVALLKGRANYVCHFRLELTASEGRLPEQDSYLKLRKIQRFAAVSRTGDRAELPDVPEDDRLWPLVTSTRENCLGKDRCPNYDDCFVKKAREDAMQSQVVVVNHHLYLSSMALKRESDAIDGMLPQAALTVIDEAHQLPGIASSFFGTSFSTYDVENVSMEARRLGRTKCNDGAEWEILYDRVLKAGREFRLDAQRIGLAEGERLDVDEIEGFGELYPGFERLRAAFAAMGEAMRANEGRDNELDTLAERHAELMEQMEAWTAIFVKCRNGAADEASEGEAAGDAEVGGEAGPEAGAASGADAEVRWLEVSQHGIRFNLTPLSFAEEFREMREREGGAWVFTSATLSSAGRFDLFKQRLGIGECVERTWESPFNYWEQGCFYLPQMPPPANNTAVHTHNVIEKVWPLINAAGGRTFVLCTSLAAVRAAADELQARLEANGNPYPLFVQGDGPKMRLIEEFRAHGNAVLVGSMSFWEGVDVKGEALSLVVIDKIPFAPPNDPVMMARSRAVEASGRRPFDEITLPEAVITLKQGAGRLIRSEGDRGMLVICDPRILNKGYGKVVRDSLPDFYCTRREEKALEFFLNPERFREGLYRG</sequence>
<evidence type="ECO:0000256" key="4">
    <source>
        <dbReference type="ARBA" id="ARBA00038058"/>
    </source>
</evidence>
<gene>
    <name evidence="7" type="ORF">HMPREF9465_00146</name>
</gene>
<keyword evidence="2" id="KW-0378">Hydrolase</keyword>
<keyword evidence="3" id="KW-0067">ATP-binding</keyword>
<dbReference type="GO" id="GO:0006281">
    <property type="term" value="P:DNA repair"/>
    <property type="evidence" value="ECO:0007669"/>
    <property type="project" value="TreeGrafter"/>
</dbReference>
<evidence type="ECO:0000256" key="1">
    <source>
        <dbReference type="ARBA" id="ARBA00022741"/>
    </source>
</evidence>
<proteinExistence type="inferred from homology"/>
<feature type="region of interest" description="Disordered" evidence="5">
    <location>
        <begin position="392"/>
        <end position="413"/>
    </location>
</feature>
<dbReference type="PANTHER" id="PTHR11472:SF34">
    <property type="entry name" value="REGULATOR OF TELOMERE ELONGATION HELICASE 1"/>
    <property type="match status" value="1"/>
</dbReference>
<evidence type="ECO:0000256" key="2">
    <source>
        <dbReference type="ARBA" id="ARBA00022801"/>
    </source>
</evidence>
<dbReference type="InterPro" id="IPR006555">
    <property type="entry name" value="ATP-dep_Helicase_C"/>
</dbReference>
<keyword evidence="8" id="KW-1185">Reference proteome</keyword>
<dbReference type="GO" id="GO:0005524">
    <property type="term" value="F:ATP binding"/>
    <property type="evidence" value="ECO:0007669"/>
    <property type="project" value="UniProtKB-KW"/>
</dbReference>
<dbReference type="Pfam" id="PF13307">
    <property type="entry name" value="Helicase_C_2"/>
    <property type="match status" value="1"/>
</dbReference>
<dbReference type="PANTHER" id="PTHR11472">
    <property type="entry name" value="DNA REPAIR DEAD HELICASE RAD3/XP-D SUBFAMILY MEMBER"/>
    <property type="match status" value="1"/>
</dbReference>
<protein>
    <recommendedName>
        <fullName evidence="6">Helicase ATP-binding domain-containing protein</fullName>
    </recommendedName>
</protein>
<dbReference type="SMART" id="SM00491">
    <property type="entry name" value="HELICc2"/>
    <property type="match status" value="1"/>
</dbReference>
<evidence type="ECO:0000313" key="7">
    <source>
        <dbReference type="EMBL" id="EKB32131.1"/>
    </source>
</evidence>
<dbReference type="OrthoDB" id="9805194at2"/>
<organism evidence="7 8">
    <name type="scientific">Sutterella wadsworthensis 2_1_59BFAA</name>
    <dbReference type="NCBI Taxonomy" id="742823"/>
    <lineage>
        <taxon>Bacteria</taxon>
        <taxon>Pseudomonadati</taxon>
        <taxon>Pseudomonadota</taxon>
        <taxon>Betaproteobacteria</taxon>
        <taxon>Burkholderiales</taxon>
        <taxon>Sutterellaceae</taxon>
        <taxon>Sutterella</taxon>
    </lineage>
</organism>
<dbReference type="Proteomes" id="UP000005835">
    <property type="component" value="Unassembled WGS sequence"/>
</dbReference>
<name>K1JPH7_9BURK</name>
<reference evidence="7 8" key="1">
    <citation type="submission" date="2012-05" db="EMBL/GenBank/DDBJ databases">
        <title>The Genome Sequence of Sutterella wadsworthensis 2_1_59BFAA.</title>
        <authorList>
            <consortium name="The Broad Institute Genome Sequencing Platform"/>
            <person name="Earl A."/>
            <person name="Ward D."/>
            <person name="Feldgarden M."/>
            <person name="Gevers D."/>
            <person name="Daigneault M."/>
            <person name="Strauss J."/>
            <person name="Allen-Vercoe E."/>
            <person name="Walker B."/>
            <person name="Young S.K."/>
            <person name="Zeng Q."/>
            <person name="Gargeya S."/>
            <person name="Fitzgerald M."/>
            <person name="Haas B."/>
            <person name="Abouelleil A."/>
            <person name="Alvarado L."/>
            <person name="Arachchi H.M."/>
            <person name="Berlin A.M."/>
            <person name="Chapman S.B."/>
            <person name="Goldberg J."/>
            <person name="Griggs A."/>
            <person name="Gujja S."/>
            <person name="Hansen M."/>
            <person name="Howarth C."/>
            <person name="Imamovic A."/>
            <person name="Larimer J."/>
            <person name="McCowen C."/>
            <person name="Montmayeur A."/>
            <person name="Murphy C."/>
            <person name="Neiman D."/>
            <person name="Pearson M."/>
            <person name="Priest M."/>
            <person name="Roberts A."/>
            <person name="Saif S."/>
            <person name="Shea T."/>
            <person name="Sisk P."/>
            <person name="Sykes S."/>
            <person name="Wortman J."/>
            <person name="Nusbaum C."/>
            <person name="Birren B."/>
        </authorList>
    </citation>
    <scope>NUCLEOTIDE SEQUENCE [LARGE SCALE GENOMIC DNA]</scope>
    <source>
        <strain evidence="7 8">2_1_59BFAA</strain>
    </source>
</reference>
<keyword evidence="1" id="KW-0547">Nucleotide-binding</keyword>
<dbReference type="AlphaFoldDB" id="K1JPH7"/>
<dbReference type="RefSeq" id="WP_005433163.1">
    <property type="nucleotide sequence ID" value="NZ_JH815513.1"/>
</dbReference>
<evidence type="ECO:0000259" key="6">
    <source>
        <dbReference type="PROSITE" id="PS51193"/>
    </source>
</evidence>
<evidence type="ECO:0000256" key="5">
    <source>
        <dbReference type="SAM" id="MobiDB-lite"/>
    </source>
</evidence>
<comment type="caution">
    <text evidence="7">The sequence shown here is derived from an EMBL/GenBank/DDBJ whole genome shotgun (WGS) entry which is preliminary data.</text>
</comment>
<dbReference type="EMBL" id="ADMG01000007">
    <property type="protein sequence ID" value="EKB32131.1"/>
    <property type="molecule type" value="Genomic_DNA"/>
</dbReference>
<comment type="similarity">
    <text evidence="4">Belongs to the helicase family. DinG subfamily.</text>
</comment>
<dbReference type="PATRIC" id="fig|742823.3.peg.146"/>